<protein>
    <submittedName>
        <fullName evidence="1">Uncharacterized protein</fullName>
    </submittedName>
</protein>
<proteinExistence type="predicted"/>
<sequence length="50" mass="5849">MERSLLHEVWQTPQGSQEIIYKKIATSPASKESHTKHIWLHCSTRGEIFK</sequence>
<dbReference type="EMBL" id="BK015233">
    <property type="protein sequence ID" value="DAD97239.1"/>
    <property type="molecule type" value="Genomic_DNA"/>
</dbReference>
<organism evidence="1">
    <name type="scientific">Siphoviridae sp. ctWsj12</name>
    <dbReference type="NCBI Taxonomy" id="2826363"/>
    <lineage>
        <taxon>Viruses</taxon>
        <taxon>Duplodnaviria</taxon>
        <taxon>Heunggongvirae</taxon>
        <taxon>Uroviricota</taxon>
        <taxon>Caudoviricetes</taxon>
    </lineage>
</organism>
<accession>A0A8S5NSB0</accession>
<reference evidence="1" key="1">
    <citation type="journal article" date="2021" name="Proc. Natl. Acad. Sci. U.S.A.">
        <title>A Catalog of Tens of Thousands of Viruses from Human Metagenomes Reveals Hidden Associations with Chronic Diseases.</title>
        <authorList>
            <person name="Tisza M.J."/>
            <person name="Buck C.B."/>
        </authorList>
    </citation>
    <scope>NUCLEOTIDE SEQUENCE</scope>
    <source>
        <strain evidence="1">CtWsj12</strain>
    </source>
</reference>
<evidence type="ECO:0000313" key="1">
    <source>
        <dbReference type="EMBL" id="DAD97239.1"/>
    </source>
</evidence>
<name>A0A8S5NSB0_9CAUD</name>